<reference evidence="1" key="1">
    <citation type="submission" date="2021-01" db="EMBL/GenBank/DDBJ databases">
        <title>Modified the classification status of verrucomicrobia.</title>
        <authorList>
            <person name="Feng X."/>
        </authorList>
    </citation>
    <scope>NUCLEOTIDE SEQUENCE</scope>
    <source>
        <strain evidence="1">5K15</strain>
    </source>
</reference>
<evidence type="ECO:0000313" key="2">
    <source>
        <dbReference type="Proteomes" id="UP000634206"/>
    </source>
</evidence>
<proteinExistence type="predicted"/>
<comment type="caution">
    <text evidence="1">The sequence shown here is derived from an EMBL/GenBank/DDBJ whole genome shotgun (WGS) entry which is preliminary data.</text>
</comment>
<sequence length="331" mass="38205">MFSADEGDNSNHPQVGTNIGAQRVKNHYWRSAVCLYASAHAHHPEARKILLVNKMPPETIDGYDYRSLLDRFNVELVEFDSITRPPEGYHTGWNTQFIVIDALETLWRKVSPTSQVMLLDSDCLFVKPVDQEIIDRVKKLGVLQYTLWDADDISENGLTNYELAELGREYSDQVTTDVIKYAGGEIFFGDYKALESVIKEARRAYDISIKRNSKGLKKFNEEAHLLSYVYHLVGGKDYSANDLIKRIWTDRSLYCTVNGEENNLTIWHLPAEKKTSLRKMYQILGRGGDYFTDIEKCSVFFNVTATKLSLFKMYLRNQARRLVKVYRKLKS</sequence>
<protein>
    <recommendedName>
        <fullName evidence="3">Nucleotide-diphospho-sugar transferase domain-containing protein</fullName>
    </recommendedName>
</protein>
<dbReference type="EMBL" id="JAENIG010000018">
    <property type="protein sequence ID" value="MBK1856560.1"/>
    <property type="molecule type" value="Genomic_DNA"/>
</dbReference>
<evidence type="ECO:0000313" key="1">
    <source>
        <dbReference type="EMBL" id="MBK1856560.1"/>
    </source>
</evidence>
<name>A0AAE2VDB5_9BACT</name>
<dbReference type="RefSeq" id="WP_309491180.1">
    <property type="nucleotide sequence ID" value="NZ_JAENIG010000018.1"/>
</dbReference>
<gene>
    <name evidence="1" type="ORF">JIN83_16430</name>
</gene>
<evidence type="ECO:0008006" key="3">
    <source>
        <dbReference type="Google" id="ProtNLM"/>
    </source>
</evidence>
<dbReference type="Proteomes" id="UP000634206">
    <property type="component" value="Unassembled WGS sequence"/>
</dbReference>
<organism evidence="1 2">
    <name type="scientific">Oceaniferula flava</name>
    <dbReference type="NCBI Taxonomy" id="2800421"/>
    <lineage>
        <taxon>Bacteria</taxon>
        <taxon>Pseudomonadati</taxon>
        <taxon>Verrucomicrobiota</taxon>
        <taxon>Verrucomicrobiia</taxon>
        <taxon>Verrucomicrobiales</taxon>
        <taxon>Verrucomicrobiaceae</taxon>
        <taxon>Oceaniferula</taxon>
    </lineage>
</organism>
<accession>A0AAE2VDB5</accession>
<keyword evidence="2" id="KW-1185">Reference proteome</keyword>
<dbReference type="AlphaFoldDB" id="A0AAE2VDB5"/>